<evidence type="ECO:0000259" key="2">
    <source>
        <dbReference type="Pfam" id="PF20151"/>
    </source>
</evidence>
<keyword evidence="1" id="KW-0472">Membrane</keyword>
<feature type="transmembrane region" description="Helical" evidence="1">
    <location>
        <begin position="29"/>
        <end position="47"/>
    </location>
</feature>
<gene>
    <name evidence="3" type="ORF">BD410DRAFT_873635</name>
</gene>
<feature type="transmembrane region" description="Helical" evidence="1">
    <location>
        <begin position="113"/>
        <end position="135"/>
    </location>
</feature>
<keyword evidence="1" id="KW-0812">Transmembrane</keyword>
<evidence type="ECO:0000256" key="1">
    <source>
        <dbReference type="SAM" id="Phobius"/>
    </source>
</evidence>
<keyword evidence="1" id="KW-1133">Transmembrane helix</keyword>
<reference evidence="3 4" key="1">
    <citation type="submission" date="2018-06" db="EMBL/GenBank/DDBJ databases">
        <title>A transcriptomic atlas of mushroom development highlights an independent origin of complex multicellularity.</title>
        <authorList>
            <consortium name="DOE Joint Genome Institute"/>
            <person name="Krizsan K."/>
            <person name="Almasi E."/>
            <person name="Merenyi Z."/>
            <person name="Sahu N."/>
            <person name="Viragh M."/>
            <person name="Koszo T."/>
            <person name="Mondo S."/>
            <person name="Kiss B."/>
            <person name="Balint B."/>
            <person name="Kues U."/>
            <person name="Barry K."/>
            <person name="Hegedus J.C."/>
            <person name="Henrissat B."/>
            <person name="Johnson J."/>
            <person name="Lipzen A."/>
            <person name="Ohm R."/>
            <person name="Nagy I."/>
            <person name="Pangilinan J."/>
            <person name="Yan J."/>
            <person name="Xiong Y."/>
            <person name="Grigoriev I.V."/>
            <person name="Hibbett D.S."/>
            <person name="Nagy L.G."/>
        </authorList>
    </citation>
    <scope>NUCLEOTIDE SEQUENCE [LARGE SCALE GENOMIC DNA]</scope>
    <source>
        <strain evidence="3 4">SZMC22713</strain>
    </source>
</reference>
<evidence type="ECO:0000313" key="3">
    <source>
        <dbReference type="EMBL" id="TDL19814.1"/>
    </source>
</evidence>
<organism evidence="3 4">
    <name type="scientific">Rickenella mellea</name>
    <dbReference type="NCBI Taxonomy" id="50990"/>
    <lineage>
        <taxon>Eukaryota</taxon>
        <taxon>Fungi</taxon>
        <taxon>Dikarya</taxon>
        <taxon>Basidiomycota</taxon>
        <taxon>Agaricomycotina</taxon>
        <taxon>Agaricomycetes</taxon>
        <taxon>Hymenochaetales</taxon>
        <taxon>Rickenellaceae</taxon>
        <taxon>Rickenella</taxon>
    </lineage>
</organism>
<dbReference type="VEuPathDB" id="FungiDB:BD410DRAFT_873635"/>
<dbReference type="Pfam" id="PF20151">
    <property type="entry name" value="DUF6533"/>
    <property type="match status" value="1"/>
</dbReference>
<accession>A0A4Y7PWM8</accession>
<dbReference type="OrthoDB" id="3354157at2759"/>
<dbReference type="InterPro" id="IPR045340">
    <property type="entry name" value="DUF6533"/>
</dbReference>
<dbReference type="EMBL" id="ML170193">
    <property type="protein sequence ID" value="TDL19814.1"/>
    <property type="molecule type" value="Genomic_DNA"/>
</dbReference>
<name>A0A4Y7PWM8_9AGAM</name>
<feature type="transmembrane region" description="Helical" evidence="1">
    <location>
        <begin position="81"/>
        <end position="101"/>
    </location>
</feature>
<protein>
    <recommendedName>
        <fullName evidence="2">DUF6533 domain-containing protein</fullName>
    </recommendedName>
</protein>
<proteinExistence type="predicted"/>
<feature type="transmembrane region" description="Helical" evidence="1">
    <location>
        <begin position="193"/>
        <end position="213"/>
    </location>
</feature>
<sequence>MSHSPANELQELLDAVGDLRITRANATKALSLSAMVALLYDVILSFPDEVQYIWRAPSSWGKTLYFASRYPIPAMYIVWELYIMGFGVSLPNHQLTVVLGLRTIAIWERDRRIVALVVLGTVVYNITVLIGDALLSRQYHCSSFSRLISTMLSDYIRISIGIDHAQPMNLIRLDIEQSRAQPPFADQIGRGQLIIILLRDGAMYYAAIFGNLTPQLNYLESNKSSIYAGFSIVNVILTYFVSLTRIMLSNALAPAMLAAQSVGACHIILNLRKYSYRQGRYGSIRTPERRTLWEELSTTVTDGGSNGIQLWVR</sequence>
<feature type="transmembrane region" description="Helical" evidence="1">
    <location>
        <begin position="252"/>
        <end position="271"/>
    </location>
</feature>
<feature type="transmembrane region" description="Helical" evidence="1">
    <location>
        <begin position="225"/>
        <end position="246"/>
    </location>
</feature>
<feature type="domain" description="DUF6533" evidence="2">
    <location>
        <begin position="30"/>
        <end position="73"/>
    </location>
</feature>
<evidence type="ECO:0000313" key="4">
    <source>
        <dbReference type="Proteomes" id="UP000294933"/>
    </source>
</evidence>
<keyword evidence="4" id="KW-1185">Reference proteome</keyword>
<dbReference type="Proteomes" id="UP000294933">
    <property type="component" value="Unassembled WGS sequence"/>
</dbReference>
<dbReference type="AlphaFoldDB" id="A0A4Y7PWM8"/>